<feature type="compositionally biased region" description="Polar residues" evidence="7">
    <location>
        <begin position="17"/>
        <end position="43"/>
    </location>
</feature>
<reference evidence="9" key="1">
    <citation type="submission" date="2016-05" db="EMBL/GenBank/DDBJ databases">
        <authorList>
            <person name="Lavstsen T."/>
            <person name="Jespersen J.S."/>
        </authorList>
    </citation>
    <scope>NUCLEOTIDE SEQUENCE</scope>
    <source>
        <tissue evidence="9">Brain</tissue>
    </source>
</reference>
<keyword evidence="2" id="KW-0479">Metal-binding</keyword>
<evidence type="ECO:0000259" key="8">
    <source>
        <dbReference type="PROSITE" id="PS52027"/>
    </source>
</evidence>
<evidence type="ECO:0000313" key="9">
    <source>
        <dbReference type="EMBL" id="SBP07841.1"/>
    </source>
</evidence>
<evidence type="ECO:0000256" key="3">
    <source>
        <dbReference type="ARBA" id="ARBA00022771"/>
    </source>
</evidence>
<dbReference type="EMBL" id="HADW01006441">
    <property type="protein sequence ID" value="SBP07841.1"/>
    <property type="molecule type" value="Transcribed_RNA"/>
</dbReference>
<dbReference type="GO" id="GO:0008270">
    <property type="term" value="F:zinc ion binding"/>
    <property type="evidence" value="ECO:0007669"/>
    <property type="project" value="UniProtKB-KW"/>
</dbReference>
<dbReference type="Pfam" id="PF13913">
    <property type="entry name" value="zf-C2HC_2"/>
    <property type="match status" value="1"/>
</dbReference>
<keyword evidence="5" id="KW-0175">Coiled coil</keyword>
<dbReference type="PANTHER" id="PTHR14649">
    <property type="entry name" value="ZINC FINGER C2HC DOMAIN-CONTAINING PROTEIN 1C"/>
    <property type="match status" value="1"/>
</dbReference>
<dbReference type="PANTHER" id="PTHR14649:SF1">
    <property type="entry name" value="ZINC FINGER C2HC DOMAIN-CONTAINING PROTEIN 1C"/>
    <property type="match status" value="1"/>
</dbReference>
<dbReference type="InterPro" id="IPR049899">
    <property type="entry name" value="Znf_C2HC_C3H"/>
</dbReference>
<sequence length="412" mass="48305">MIKTDDMLSSCLPTAPSWRQDSQEQQSIAGRSQVQTHSQCRTVSNKKKDQVEELFPIKPVIHRRQPQTQVLFGFEKITPSTQQRGHVMHQDYHSADIRETRPLHSQLPNGELLMTRAIQEKELLLLEKLWKVGEKIKAIQINSPDAAAGHDHKRGDGKHDIGPAEWGEVHTKPTVSEYQRRELLDNRDVLDKSFDDDLKQRKRQDQMNEDGFRNKYEVQQFRWDVRKHESDRVPRKVELQKVNEPFGRRDEKIYGVWEDMDEKYREQNEACQVNTTWTREKKHKESMHSPGDKFNMHQKSLQKSEQALANQRSTTLPLLSQHSSVQHQVEPELSDAAASSFQQLPCNLCNRMFRSERLEKHIQICAKVNLKQRQIFNSSTQRSKGSQLEEYLKTHVRIKTPEVLKKKKKKKL</sequence>
<dbReference type="AlphaFoldDB" id="A0A1A7WQC7"/>
<name>A0A1A7WQC7_9TELE</name>
<feature type="region of interest" description="Disordered" evidence="7">
    <location>
        <begin position="1"/>
        <end position="47"/>
    </location>
</feature>
<evidence type="ECO:0000256" key="4">
    <source>
        <dbReference type="ARBA" id="ARBA00022833"/>
    </source>
</evidence>
<organism evidence="9">
    <name type="scientific">Iconisemion striatum</name>
    <dbReference type="NCBI Taxonomy" id="60296"/>
    <lineage>
        <taxon>Eukaryota</taxon>
        <taxon>Metazoa</taxon>
        <taxon>Chordata</taxon>
        <taxon>Craniata</taxon>
        <taxon>Vertebrata</taxon>
        <taxon>Euteleostomi</taxon>
        <taxon>Actinopterygii</taxon>
        <taxon>Neopterygii</taxon>
        <taxon>Teleostei</taxon>
        <taxon>Neoteleostei</taxon>
        <taxon>Acanthomorphata</taxon>
        <taxon>Ovalentaria</taxon>
        <taxon>Atherinomorphae</taxon>
        <taxon>Cyprinodontiformes</taxon>
        <taxon>Nothobranchiidae</taxon>
        <taxon>Iconisemion</taxon>
    </lineage>
</organism>
<dbReference type="PROSITE" id="PS52027">
    <property type="entry name" value="ZF_C2HC_C3H"/>
    <property type="match status" value="1"/>
</dbReference>
<dbReference type="EMBL" id="HADX01001091">
    <property type="protein sequence ID" value="SBP23323.1"/>
    <property type="molecule type" value="Transcribed_RNA"/>
</dbReference>
<evidence type="ECO:0000256" key="7">
    <source>
        <dbReference type="SAM" id="MobiDB-lite"/>
    </source>
</evidence>
<evidence type="ECO:0000256" key="1">
    <source>
        <dbReference type="ARBA" id="ARBA00010843"/>
    </source>
</evidence>
<feature type="domain" description="C2HC/C3H-type" evidence="8">
    <location>
        <begin position="342"/>
        <end position="371"/>
    </location>
</feature>
<feature type="compositionally biased region" description="Basic and acidic residues" evidence="7">
    <location>
        <begin position="148"/>
        <end position="171"/>
    </location>
</feature>
<evidence type="ECO:0000256" key="6">
    <source>
        <dbReference type="PROSITE-ProRule" id="PRU01371"/>
    </source>
</evidence>
<protein>
    <submittedName>
        <fullName evidence="9">Zinc finger, C2HC-type containing 1C</fullName>
    </submittedName>
</protein>
<gene>
    <name evidence="9" type="primary">ZC2HC1C</name>
</gene>
<feature type="region of interest" description="Disordered" evidence="7">
    <location>
        <begin position="146"/>
        <end position="173"/>
    </location>
</feature>
<accession>A0A1A7WQC7</accession>
<dbReference type="InterPro" id="IPR026104">
    <property type="entry name" value="ZNF_C2HC_dom_1C"/>
</dbReference>
<keyword evidence="3 6" id="KW-0863">Zinc-finger</keyword>
<keyword evidence="4" id="KW-0862">Zinc</keyword>
<evidence type="ECO:0000256" key="2">
    <source>
        <dbReference type="ARBA" id="ARBA00022723"/>
    </source>
</evidence>
<comment type="similarity">
    <text evidence="1">Belongs to the ZC2HC1 family.</text>
</comment>
<evidence type="ECO:0000256" key="5">
    <source>
        <dbReference type="ARBA" id="ARBA00023054"/>
    </source>
</evidence>
<proteinExistence type="inferred from homology"/>
<reference evidence="9" key="2">
    <citation type="submission" date="2016-06" db="EMBL/GenBank/DDBJ databases">
        <title>The genome of a short-lived fish provides insights into sex chromosome evolution and the genetic control of aging.</title>
        <authorList>
            <person name="Reichwald K."/>
            <person name="Felder M."/>
            <person name="Petzold A."/>
            <person name="Koch P."/>
            <person name="Groth M."/>
            <person name="Platzer M."/>
        </authorList>
    </citation>
    <scope>NUCLEOTIDE SEQUENCE</scope>
    <source>
        <tissue evidence="9">Brain</tissue>
    </source>
</reference>